<dbReference type="STRING" id="441959.B8LXW8"/>
<accession>B8LXW8</accession>
<dbReference type="GeneID" id="8110187"/>
<dbReference type="OrthoDB" id="10016252at2759"/>
<evidence type="ECO:0000256" key="1">
    <source>
        <dbReference type="ARBA" id="ARBA00022630"/>
    </source>
</evidence>
<dbReference type="GO" id="GO:0071949">
    <property type="term" value="F:FAD binding"/>
    <property type="evidence" value="ECO:0007669"/>
    <property type="project" value="InterPro"/>
</dbReference>
<dbReference type="Gene3D" id="3.50.50.60">
    <property type="entry name" value="FAD/NAD(P)-binding domain"/>
    <property type="match status" value="2"/>
</dbReference>
<dbReference type="HOGENOM" id="CLU_1054404_0_0_1"/>
<evidence type="ECO:0000259" key="4">
    <source>
        <dbReference type="Pfam" id="PF01494"/>
    </source>
</evidence>
<evidence type="ECO:0000313" key="5">
    <source>
        <dbReference type="EMBL" id="EED22783.1"/>
    </source>
</evidence>
<dbReference type="PANTHER" id="PTHR43476">
    <property type="entry name" value="3-(3-HYDROXY-PHENYL)PROPIONATE/3-HYDROXYCINNAMIC ACID HYDROXYLASE"/>
    <property type="match status" value="1"/>
</dbReference>
<dbReference type="GO" id="GO:0008688">
    <property type="term" value="F:3-(3-hydroxyphenyl)propionate hydroxylase activity"/>
    <property type="evidence" value="ECO:0007669"/>
    <property type="project" value="TreeGrafter"/>
</dbReference>
<reference evidence="6" key="1">
    <citation type="journal article" date="2015" name="Genome Announc.">
        <title>Genome sequence of the AIDS-associated pathogen Penicillium marneffei (ATCC18224) and its near taxonomic relative Talaromyces stipitatus (ATCC10500).</title>
        <authorList>
            <person name="Nierman W.C."/>
            <person name="Fedorova-Abrams N.D."/>
            <person name="Andrianopoulos A."/>
        </authorList>
    </citation>
    <scope>NUCLEOTIDE SEQUENCE [LARGE SCALE GENOMIC DNA]</scope>
    <source>
        <strain evidence="6">ATCC 10500 / CBS 375.48 / QM 6759 / NRRL 1006</strain>
    </source>
</reference>
<dbReference type="GO" id="GO:0019622">
    <property type="term" value="P:3-(3-hydroxy)phenylpropionate catabolic process"/>
    <property type="evidence" value="ECO:0007669"/>
    <property type="project" value="TreeGrafter"/>
</dbReference>
<dbReference type="PhylomeDB" id="B8LXW8"/>
<dbReference type="InParanoid" id="B8LXW8"/>
<keyword evidence="2" id="KW-0274">FAD</keyword>
<dbReference type="VEuPathDB" id="FungiDB:TSTA_062700"/>
<sequence>MANSEEYKTTNVVICGCGLAGAMLSAYLGQTSIKNVVVKNKPDITTDPRGIALDEDGIRLLQDMGLFKFIDGIALDLSRKPFFEMDYNTRVGDTAHVGFICHDQPVLERYLCNKMAANGHSDLRSGCTNDVQYPEDCIKALRSRPFKFSARSCNKWSGGRVVLCGDAHVFPPWDCFWTPLQASIQGLTLPHEKFLAAWYLERKQQFKKSLALTIRNAKVVTESNPIKTLFRNWTLWFMQLNPSWHHQLRQGPRAPRGSDSISTL</sequence>
<dbReference type="RefSeq" id="XP_002340170.1">
    <property type="nucleotide sequence ID" value="XM_002340129.1"/>
</dbReference>
<evidence type="ECO:0000256" key="3">
    <source>
        <dbReference type="ARBA" id="ARBA00023002"/>
    </source>
</evidence>
<evidence type="ECO:0000313" key="6">
    <source>
        <dbReference type="Proteomes" id="UP000001745"/>
    </source>
</evidence>
<dbReference type="eggNOG" id="ENOG502SK3T">
    <property type="taxonomic scope" value="Eukaryota"/>
</dbReference>
<gene>
    <name evidence="5" type="ORF">TSTA_062700</name>
</gene>
<keyword evidence="1" id="KW-0285">Flavoprotein</keyword>
<dbReference type="InterPro" id="IPR002938">
    <property type="entry name" value="FAD-bd"/>
</dbReference>
<dbReference type="InterPro" id="IPR050631">
    <property type="entry name" value="PheA/TfdB_FAD_monoxygenase"/>
</dbReference>
<protein>
    <recommendedName>
        <fullName evidence="4">FAD-binding domain-containing protein</fullName>
    </recommendedName>
</protein>
<organism evidence="5 6">
    <name type="scientific">Talaromyces stipitatus (strain ATCC 10500 / CBS 375.48 / QM 6759 / NRRL 1006)</name>
    <name type="common">Penicillium stipitatum</name>
    <dbReference type="NCBI Taxonomy" id="441959"/>
    <lineage>
        <taxon>Eukaryota</taxon>
        <taxon>Fungi</taxon>
        <taxon>Dikarya</taxon>
        <taxon>Ascomycota</taxon>
        <taxon>Pezizomycotina</taxon>
        <taxon>Eurotiomycetes</taxon>
        <taxon>Eurotiomycetidae</taxon>
        <taxon>Eurotiales</taxon>
        <taxon>Trichocomaceae</taxon>
        <taxon>Talaromyces</taxon>
        <taxon>Talaromyces sect. Talaromyces</taxon>
    </lineage>
</organism>
<evidence type="ECO:0000256" key="2">
    <source>
        <dbReference type="ARBA" id="ARBA00022827"/>
    </source>
</evidence>
<dbReference type="AlphaFoldDB" id="B8LXW8"/>
<dbReference type="Pfam" id="PF01494">
    <property type="entry name" value="FAD_binding_3"/>
    <property type="match status" value="1"/>
</dbReference>
<proteinExistence type="predicted"/>
<feature type="domain" description="FAD-binding" evidence="4">
    <location>
        <begin position="10"/>
        <end position="122"/>
    </location>
</feature>
<keyword evidence="6" id="KW-1185">Reference proteome</keyword>
<dbReference type="EMBL" id="EQ962652">
    <property type="protein sequence ID" value="EED22783.1"/>
    <property type="molecule type" value="Genomic_DNA"/>
</dbReference>
<dbReference type="InterPro" id="IPR036188">
    <property type="entry name" value="FAD/NAD-bd_sf"/>
</dbReference>
<dbReference type="Proteomes" id="UP000001745">
    <property type="component" value="Unassembled WGS sequence"/>
</dbReference>
<name>B8LXW8_TALSN</name>
<dbReference type="PANTHER" id="PTHR43476:SF3">
    <property type="entry name" value="FAD-BINDING MONOOXYGENASE"/>
    <property type="match status" value="1"/>
</dbReference>
<dbReference type="SUPFAM" id="SSF51905">
    <property type="entry name" value="FAD/NAD(P)-binding domain"/>
    <property type="match status" value="1"/>
</dbReference>
<keyword evidence="3" id="KW-0560">Oxidoreductase</keyword>